<evidence type="ECO:0000313" key="2">
    <source>
        <dbReference type="Proteomes" id="UP000051984"/>
    </source>
</evidence>
<organism evidence="1 2">
    <name type="scientific">Lacticaseibacillus zeae DSM 20178 = KCTC 3804</name>
    <dbReference type="NCBI Taxonomy" id="1423816"/>
    <lineage>
        <taxon>Bacteria</taxon>
        <taxon>Bacillati</taxon>
        <taxon>Bacillota</taxon>
        <taxon>Bacilli</taxon>
        <taxon>Lactobacillales</taxon>
        <taxon>Lactobacillaceae</taxon>
        <taxon>Lacticaseibacillus</taxon>
    </lineage>
</organism>
<gene>
    <name evidence="1" type="ORF">FD51_GL002463</name>
</gene>
<dbReference type="EMBL" id="AZCT01000004">
    <property type="protein sequence ID" value="KRK12871.1"/>
    <property type="molecule type" value="Genomic_DNA"/>
</dbReference>
<proteinExistence type="predicted"/>
<accession>A0A0R1F2Z5</accession>
<dbReference type="AlphaFoldDB" id="A0A0R1F2Z5"/>
<sequence length="76" mass="8753">MLFEQYDWRGYHVIKSENDQASKAILFNQVKNVDLQELMGLVSSETDQDKKAVLLKLYQCALDVRLFGCENANTKP</sequence>
<evidence type="ECO:0000313" key="1">
    <source>
        <dbReference type="EMBL" id="KRK12871.1"/>
    </source>
</evidence>
<dbReference type="Proteomes" id="UP000051984">
    <property type="component" value="Unassembled WGS sequence"/>
</dbReference>
<comment type="caution">
    <text evidence="1">The sequence shown here is derived from an EMBL/GenBank/DDBJ whole genome shotgun (WGS) entry which is preliminary data.</text>
</comment>
<name>A0A0R1F2Z5_LACZE</name>
<reference evidence="1 2" key="1">
    <citation type="journal article" date="2015" name="Genome Announc.">
        <title>Expanding the biotechnology potential of lactobacilli through comparative genomics of 213 strains and associated genera.</title>
        <authorList>
            <person name="Sun Z."/>
            <person name="Harris H.M."/>
            <person name="McCann A."/>
            <person name="Guo C."/>
            <person name="Argimon S."/>
            <person name="Zhang W."/>
            <person name="Yang X."/>
            <person name="Jeffery I.B."/>
            <person name="Cooney J.C."/>
            <person name="Kagawa T.F."/>
            <person name="Liu W."/>
            <person name="Song Y."/>
            <person name="Salvetti E."/>
            <person name="Wrobel A."/>
            <person name="Rasinkangas P."/>
            <person name="Parkhill J."/>
            <person name="Rea M.C."/>
            <person name="O'Sullivan O."/>
            <person name="Ritari J."/>
            <person name="Douillard F.P."/>
            <person name="Paul Ross R."/>
            <person name="Yang R."/>
            <person name="Briner A.E."/>
            <person name="Felis G.E."/>
            <person name="de Vos W.M."/>
            <person name="Barrangou R."/>
            <person name="Klaenhammer T.R."/>
            <person name="Caufield P.W."/>
            <person name="Cui Y."/>
            <person name="Zhang H."/>
            <person name="O'Toole P.W."/>
        </authorList>
    </citation>
    <scope>NUCLEOTIDE SEQUENCE [LARGE SCALE GENOMIC DNA]</scope>
    <source>
        <strain evidence="1 2">DSM 20178</strain>
    </source>
</reference>
<protein>
    <submittedName>
        <fullName evidence="1">Uncharacterized protein</fullName>
    </submittedName>
</protein>
<dbReference type="PATRIC" id="fig|1423816.3.peg.2560"/>